<reference evidence="1 2" key="1">
    <citation type="submission" date="2012-05" db="EMBL/GenBank/DDBJ databases">
        <authorList>
            <person name="Weinstock G."/>
            <person name="Sodergren E."/>
            <person name="Lobos E.A."/>
            <person name="Fulton L."/>
            <person name="Fulton R."/>
            <person name="Courtney L."/>
            <person name="Fronick C."/>
            <person name="O'Laughlin M."/>
            <person name="Godfrey J."/>
            <person name="Wilson R.M."/>
            <person name="Miner T."/>
            <person name="Farmer C."/>
            <person name="Delehaunty K."/>
            <person name="Cordes M."/>
            <person name="Minx P."/>
            <person name="Tomlinson C."/>
            <person name="Chen J."/>
            <person name="Wollam A."/>
            <person name="Pepin K.H."/>
            <person name="Bhonagiri V."/>
            <person name="Zhang X."/>
            <person name="Suruliraj S."/>
            <person name="Warren W."/>
            <person name="Mitreva M."/>
            <person name="Mardis E.R."/>
            <person name="Wilson R.K."/>
        </authorList>
    </citation>
    <scope>NUCLEOTIDE SEQUENCE [LARGE SCALE GENOMIC DNA]</scope>
    <source>
        <strain evidence="1 2">F0037</strain>
    </source>
</reference>
<protein>
    <submittedName>
        <fullName evidence="1">Uncharacterized protein</fullName>
    </submittedName>
</protein>
<dbReference type="EMBL" id="AMEQ01000040">
    <property type="protein sequence ID" value="EKY00347.1"/>
    <property type="molecule type" value="Genomic_DNA"/>
</dbReference>
<evidence type="ECO:0000313" key="1">
    <source>
        <dbReference type="EMBL" id="EKY00347.1"/>
    </source>
</evidence>
<dbReference type="HOGENOM" id="CLU_3156172_0_0_10"/>
<name>L1NAY6_9PORP</name>
<proteinExistence type="predicted"/>
<organism evidence="1 2">
    <name type="scientific">Porphyromonas catoniae F0037</name>
    <dbReference type="NCBI Taxonomy" id="1127696"/>
    <lineage>
        <taxon>Bacteria</taxon>
        <taxon>Pseudomonadati</taxon>
        <taxon>Bacteroidota</taxon>
        <taxon>Bacteroidia</taxon>
        <taxon>Bacteroidales</taxon>
        <taxon>Porphyromonadaceae</taxon>
        <taxon>Porphyromonas</taxon>
    </lineage>
</organism>
<evidence type="ECO:0000313" key="2">
    <source>
        <dbReference type="Proteomes" id="UP000010408"/>
    </source>
</evidence>
<accession>L1NAY6</accession>
<dbReference type="Proteomes" id="UP000010408">
    <property type="component" value="Unassembled WGS sequence"/>
</dbReference>
<gene>
    <name evidence="1" type="ORF">HMPREF9134_01681</name>
</gene>
<dbReference type="STRING" id="1127696.HMPREF9134_01681"/>
<sequence>MLSPQRDPSKGYLSDPCKHYFRNPCMGNEQTLAWVPYPTHKHILSPPY</sequence>
<dbReference type="AlphaFoldDB" id="L1NAY6"/>
<comment type="caution">
    <text evidence="1">The sequence shown here is derived from an EMBL/GenBank/DDBJ whole genome shotgun (WGS) entry which is preliminary data.</text>
</comment>